<feature type="chain" id="PRO_5011980051" evidence="2">
    <location>
        <begin position="25"/>
        <end position="450"/>
    </location>
</feature>
<evidence type="ECO:0000256" key="2">
    <source>
        <dbReference type="SAM" id="SignalP"/>
    </source>
</evidence>
<gene>
    <name evidence="4" type="ORF">SAMN02746009_01125</name>
</gene>
<dbReference type="STRING" id="1121959.SAMN02746009_01125"/>
<keyword evidence="1" id="KW-0677">Repeat</keyword>
<feature type="domain" description="Teneurin NHL" evidence="3">
    <location>
        <begin position="206"/>
        <end position="297"/>
    </location>
</feature>
<dbReference type="NCBIfam" id="TIGR04183">
    <property type="entry name" value="Por_Secre_tail"/>
    <property type="match status" value="1"/>
</dbReference>
<dbReference type="InterPro" id="IPR026444">
    <property type="entry name" value="Secre_tail"/>
</dbReference>
<dbReference type="SUPFAM" id="SSF101898">
    <property type="entry name" value="NHL repeat"/>
    <property type="match status" value="1"/>
</dbReference>
<dbReference type="Proteomes" id="UP000183947">
    <property type="component" value="Unassembled WGS sequence"/>
</dbReference>
<feature type="signal peptide" evidence="2">
    <location>
        <begin position="1"/>
        <end position="24"/>
    </location>
</feature>
<dbReference type="Gene3D" id="2.120.10.30">
    <property type="entry name" value="TolB, C-terminal domain"/>
    <property type="match status" value="3"/>
</dbReference>
<dbReference type="AlphaFoldDB" id="A0A1M6TI73"/>
<dbReference type="RefSeq" id="WP_073281978.1">
    <property type="nucleotide sequence ID" value="NZ_FRAS01000004.1"/>
</dbReference>
<protein>
    <submittedName>
        <fullName evidence="4">Por secretion system C-terminal sorting domain-containing protein</fullName>
    </submittedName>
</protein>
<organism evidence="4 5">
    <name type="scientific">Hymenobacter psychrotolerans DSM 18569</name>
    <dbReference type="NCBI Taxonomy" id="1121959"/>
    <lineage>
        <taxon>Bacteria</taxon>
        <taxon>Pseudomonadati</taxon>
        <taxon>Bacteroidota</taxon>
        <taxon>Cytophagia</taxon>
        <taxon>Cytophagales</taxon>
        <taxon>Hymenobacteraceae</taxon>
        <taxon>Hymenobacter</taxon>
    </lineage>
</organism>
<dbReference type="PANTHER" id="PTHR13833:SF71">
    <property type="entry name" value="NHL DOMAIN-CONTAINING PROTEIN"/>
    <property type="match status" value="1"/>
</dbReference>
<dbReference type="Pfam" id="PF25021">
    <property type="entry name" value="TEN_NHL"/>
    <property type="match status" value="1"/>
</dbReference>
<dbReference type="InterPro" id="IPR011042">
    <property type="entry name" value="6-blade_b-propeller_TolB-like"/>
</dbReference>
<evidence type="ECO:0000313" key="5">
    <source>
        <dbReference type="Proteomes" id="UP000183947"/>
    </source>
</evidence>
<dbReference type="InterPro" id="IPR056822">
    <property type="entry name" value="TEN_NHL"/>
</dbReference>
<evidence type="ECO:0000313" key="4">
    <source>
        <dbReference type="EMBL" id="SHK56640.1"/>
    </source>
</evidence>
<accession>A0A1M6TI73</accession>
<keyword evidence="5" id="KW-1185">Reference proteome</keyword>
<proteinExistence type="predicted"/>
<dbReference type="Pfam" id="PF01436">
    <property type="entry name" value="NHL"/>
    <property type="match status" value="1"/>
</dbReference>
<name>A0A1M6TI73_9BACT</name>
<dbReference type="PANTHER" id="PTHR13833">
    <property type="match status" value="1"/>
</dbReference>
<keyword evidence="2" id="KW-0732">Signal</keyword>
<dbReference type="EMBL" id="FRAS01000004">
    <property type="protein sequence ID" value="SHK56640.1"/>
    <property type="molecule type" value="Genomic_DNA"/>
</dbReference>
<evidence type="ECO:0000256" key="1">
    <source>
        <dbReference type="ARBA" id="ARBA00022737"/>
    </source>
</evidence>
<dbReference type="CDD" id="cd14953">
    <property type="entry name" value="NHL_like_1"/>
    <property type="match status" value="1"/>
</dbReference>
<sequence length="450" mass="46308">MMNQLPSRLALLAASLLLSGAALAQPTVSTVAGSGTQGFQNGPALRAQLNSPRGQALDAQGNLYIADTNNNVIRRVDAQTGLMSTFAGSGTFGYVDGNTAVAQFRGPRTVLVRPDGTLLIADTGNNAIRQVDANGIVTTVAGGVAGYLDGPGLAARFAGPIGLAVVSNGDIYVGEAGNVRIRRIQTDATGNVLVSTFAGDGVMGYVDGPATSARFREPQNLTADRAGNLYIADRSNHRIRVITPAGQVSTLAGTGSAGYQDGPAATSRFSSPIGVVVGSDGTVYVTDRDNYRLRAISPAGQVSTVAGDGTNGFADGPAAAAQLGVGQQLSLDGAGRLYVADLTNHRIRRLAGLPLAIAAGSPAASALQFSVWPNPTTTAAQLRVELPEAATVSVVLLDALGRLVQHVLPPTRRAAGPYTVPLATQALPAGLYLVCLRLNGQPHMQRLWRE</sequence>
<evidence type="ECO:0000259" key="3">
    <source>
        <dbReference type="Pfam" id="PF25021"/>
    </source>
</evidence>
<reference evidence="5" key="1">
    <citation type="submission" date="2016-11" db="EMBL/GenBank/DDBJ databases">
        <authorList>
            <person name="Varghese N."/>
            <person name="Submissions S."/>
        </authorList>
    </citation>
    <scope>NUCLEOTIDE SEQUENCE [LARGE SCALE GENOMIC DNA]</scope>
    <source>
        <strain evidence="5">DSM 18569</strain>
    </source>
</reference>
<dbReference type="InterPro" id="IPR001258">
    <property type="entry name" value="NHL_repeat"/>
</dbReference>